<organism evidence="10 11">
    <name type="scientific">Arcanobacterium bovis</name>
    <dbReference type="NCBI Taxonomy" id="2529275"/>
    <lineage>
        <taxon>Bacteria</taxon>
        <taxon>Bacillati</taxon>
        <taxon>Actinomycetota</taxon>
        <taxon>Actinomycetes</taxon>
        <taxon>Actinomycetales</taxon>
        <taxon>Actinomycetaceae</taxon>
        <taxon>Arcanobacterium</taxon>
    </lineage>
</organism>
<evidence type="ECO:0000259" key="9">
    <source>
        <dbReference type="PROSITE" id="PS50928"/>
    </source>
</evidence>
<sequence length="339" mass="37843">MPTTISEQAHKQQQIAGVPDDGSQPRSTQLREHEQNSAKVKPRLFNKLKRYDSAEIALACLFLVPNLIFLIVFTYRPLIDNIRLSFMDWNISAPIATFVGLSNYIEWFTADSTATVLLNTLVFTTCTVIGSMVLGLVLALILDQKLIGRNAIRSIVFAPYIISGAAIGIAFQFIFDPSVGLISDFLHRLGLPSPDFYQVPGWALFMVTITYIWKNLGYTFVIYLAALQARRRDLDEAAEIDGASPARRFFKVLLPQLRPTSFFLSITVLLNSMQVFDLINVMTRGGPQGNGTTTIVYQIYQETFVNTRAGYGATVATILFVILLAVTLLQVRIMEKGEK</sequence>
<evidence type="ECO:0000256" key="1">
    <source>
        <dbReference type="ARBA" id="ARBA00004651"/>
    </source>
</evidence>
<dbReference type="Pfam" id="PF00528">
    <property type="entry name" value="BPD_transp_1"/>
    <property type="match status" value="1"/>
</dbReference>
<feature type="transmembrane region" description="Helical" evidence="7">
    <location>
        <begin position="202"/>
        <end position="226"/>
    </location>
</feature>
<comment type="subcellular location">
    <subcellularLocation>
        <location evidence="1 7">Cell membrane</location>
        <topology evidence="1 7">Multi-pass membrane protein</topology>
    </subcellularLocation>
</comment>
<keyword evidence="3" id="KW-1003">Cell membrane</keyword>
<dbReference type="OrthoDB" id="3265694at2"/>
<feature type="transmembrane region" description="Helical" evidence="7">
    <location>
        <begin position="56"/>
        <end position="75"/>
    </location>
</feature>
<keyword evidence="5 7" id="KW-1133">Transmembrane helix</keyword>
<keyword evidence="2 7" id="KW-0813">Transport</keyword>
<evidence type="ECO:0000256" key="6">
    <source>
        <dbReference type="ARBA" id="ARBA00023136"/>
    </source>
</evidence>
<dbReference type="CDD" id="cd06261">
    <property type="entry name" value="TM_PBP2"/>
    <property type="match status" value="1"/>
</dbReference>
<protein>
    <submittedName>
        <fullName evidence="10">Sugar ABC transporter permease</fullName>
    </submittedName>
</protein>
<keyword evidence="4 7" id="KW-0812">Transmembrane</keyword>
<dbReference type="Proteomes" id="UP000293036">
    <property type="component" value="Unassembled WGS sequence"/>
</dbReference>
<evidence type="ECO:0000256" key="8">
    <source>
        <dbReference type="SAM" id="MobiDB-lite"/>
    </source>
</evidence>
<evidence type="ECO:0000313" key="10">
    <source>
        <dbReference type="EMBL" id="TBW23021.1"/>
    </source>
</evidence>
<dbReference type="PROSITE" id="PS50928">
    <property type="entry name" value="ABC_TM1"/>
    <property type="match status" value="1"/>
</dbReference>
<feature type="transmembrane region" description="Helical" evidence="7">
    <location>
        <begin position="309"/>
        <end position="329"/>
    </location>
</feature>
<dbReference type="GO" id="GO:0055085">
    <property type="term" value="P:transmembrane transport"/>
    <property type="evidence" value="ECO:0007669"/>
    <property type="project" value="InterPro"/>
</dbReference>
<proteinExistence type="inferred from homology"/>
<feature type="region of interest" description="Disordered" evidence="8">
    <location>
        <begin position="1"/>
        <end position="37"/>
    </location>
</feature>
<evidence type="ECO:0000256" key="5">
    <source>
        <dbReference type="ARBA" id="ARBA00022989"/>
    </source>
</evidence>
<dbReference type="AlphaFoldDB" id="A0A4Q9V1Q2"/>
<keyword evidence="6 7" id="KW-0472">Membrane</keyword>
<dbReference type="InterPro" id="IPR000515">
    <property type="entry name" value="MetI-like"/>
</dbReference>
<feature type="transmembrane region" description="Helical" evidence="7">
    <location>
        <begin position="154"/>
        <end position="175"/>
    </location>
</feature>
<dbReference type="RefSeq" id="WP_131280271.1">
    <property type="nucleotide sequence ID" value="NZ_JBHSLR010000009.1"/>
</dbReference>
<dbReference type="SUPFAM" id="SSF161098">
    <property type="entry name" value="MetI-like"/>
    <property type="match status" value="1"/>
</dbReference>
<dbReference type="PANTHER" id="PTHR30193:SF37">
    <property type="entry name" value="INNER MEMBRANE ABC TRANSPORTER PERMEASE PROTEIN YCJO"/>
    <property type="match status" value="1"/>
</dbReference>
<dbReference type="GO" id="GO:0005886">
    <property type="term" value="C:plasma membrane"/>
    <property type="evidence" value="ECO:0007669"/>
    <property type="project" value="UniProtKB-SubCell"/>
</dbReference>
<dbReference type="EMBL" id="SJDT01000002">
    <property type="protein sequence ID" value="TBW23021.1"/>
    <property type="molecule type" value="Genomic_DNA"/>
</dbReference>
<accession>A0A4Q9V1Q2</accession>
<feature type="domain" description="ABC transmembrane type-1" evidence="9">
    <location>
        <begin position="117"/>
        <end position="330"/>
    </location>
</feature>
<keyword evidence="11" id="KW-1185">Reference proteome</keyword>
<evidence type="ECO:0000256" key="4">
    <source>
        <dbReference type="ARBA" id="ARBA00022692"/>
    </source>
</evidence>
<dbReference type="Gene3D" id="1.10.3720.10">
    <property type="entry name" value="MetI-like"/>
    <property type="match status" value="1"/>
</dbReference>
<dbReference type="PANTHER" id="PTHR30193">
    <property type="entry name" value="ABC TRANSPORTER PERMEASE PROTEIN"/>
    <property type="match status" value="1"/>
</dbReference>
<gene>
    <name evidence="10" type="ORF">EZJ44_03800</name>
</gene>
<feature type="transmembrane region" description="Helical" evidence="7">
    <location>
        <begin position="117"/>
        <end position="142"/>
    </location>
</feature>
<evidence type="ECO:0000256" key="2">
    <source>
        <dbReference type="ARBA" id="ARBA00022448"/>
    </source>
</evidence>
<name>A0A4Q9V1Q2_9ACTO</name>
<reference evidence="10 11" key="1">
    <citation type="submission" date="2019-02" db="EMBL/GenBank/DDBJ databases">
        <title>Arcanobacterium bovis sp. nov., isolated from the milk of a cow with mastitis.</title>
        <authorList>
            <person name="Sammra O."/>
            <person name="Foster G."/>
            <person name="Hassan A."/>
            <person name="Alssahen M."/>
            <person name="Laemmler C."/>
            <person name="Borowiak M."/>
            <person name="Malorny B."/>
            <person name="Abdulmawjood A."/>
        </authorList>
    </citation>
    <scope>NUCLEOTIDE SEQUENCE [LARGE SCALE GENOMIC DNA]</scope>
    <source>
        <strain evidence="10 11">C605018/01/1</strain>
    </source>
</reference>
<feature type="compositionally biased region" description="Polar residues" evidence="8">
    <location>
        <begin position="1"/>
        <end position="15"/>
    </location>
</feature>
<evidence type="ECO:0000256" key="3">
    <source>
        <dbReference type="ARBA" id="ARBA00022475"/>
    </source>
</evidence>
<dbReference type="InterPro" id="IPR035906">
    <property type="entry name" value="MetI-like_sf"/>
</dbReference>
<comment type="caution">
    <text evidence="10">The sequence shown here is derived from an EMBL/GenBank/DDBJ whole genome shotgun (WGS) entry which is preliminary data.</text>
</comment>
<evidence type="ECO:0000256" key="7">
    <source>
        <dbReference type="RuleBase" id="RU363032"/>
    </source>
</evidence>
<dbReference type="InterPro" id="IPR051393">
    <property type="entry name" value="ABC_transporter_permease"/>
</dbReference>
<evidence type="ECO:0000313" key="11">
    <source>
        <dbReference type="Proteomes" id="UP000293036"/>
    </source>
</evidence>
<comment type="similarity">
    <text evidence="7">Belongs to the binding-protein-dependent transport system permease family.</text>
</comment>